<name>A0A1I7BUV9_9FLAO</name>
<feature type="chain" id="PRO_5014971054" evidence="7">
    <location>
        <begin position="19"/>
        <end position="752"/>
    </location>
</feature>
<protein>
    <submittedName>
        <fullName evidence="9">Putative Zn-dependent protease, contains TPR repeats</fullName>
    </submittedName>
</protein>
<sequence>MKYLSLCLSLLSVFFLQAQIDFNNYEKVKSKGEIPESFKLTLDERYNQDLKVDYGLSGYEQKEYVFMKATSLDNLIQSGLVVYGDDMTKYIEDLAKKLLKDDEYIFDELSFFTLRSNVANAFITGDGMVFVTMGLLSQLVSESDLAFVLSHEIAHYEEKHVLNSFKRRKELERANIELEIEDFSTYSKQHETEADSLGLIRYLEAGYSIDQIEQVFDILMYSHLPIDEVSVSKEFLVGDLAHIPEEYLMLEEKAIDYTEDYDDTKSSHPNIKSRKQFALKLYKQELSKFKGTQQYLLGEDRFNQIRSIARFERVQNWLYSRDYANCLYEIAILEKQYPNNKHLMRSKALAWTNAAVYAVEGSNKDVFTDPDDLEGKIAGVNYFFDQLTDDDFVVYALRNVLNLKEHFPNDKMFEKMENTLLHLMLLEDLDLTKFYAKSLTQTAQELEALKTKRDTSLVEQKETDKNKYGYTQEEWEKLSKYDKIKIKKSFVDDGVITASDKIDSSEYLLYALSDIARDEKYLELFSTYKEAFKAKEELQDSINELNPRQYVAYLEAQPTLDLSEEKLIFVEPVAVRKNFGVVQYNKTLKLSEKMHEVYDEYPYVHGKQNAIVNLNKHNLAEVGTEGYNARAALERYFYRYLDLGSSYYVNPDMEEFEQISKEYNSDYFVFSLLLDDKKLTLDPNYVYLSFYTLFIILPPHIAVELTKMHKVRYDVVVFDLHSGDVVKQSSYSFNARPSKTILSLYLNDILNN</sequence>
<organism evidence="9 10">
    <name type="scientific">Lishizhenia tianjinensis</name>
    <dbReference type="NCBI Taxonomy" id="477690"/>
    <lineage>
        <taxon>Bacteria</taxon>
        <taxon>Pseudomonadati</taxon>
        <taxon>Bacteroidota</taxon>
        <taxon>Flavobacteriia</taxon>
        <taxon>Flavobacteriales</taxon>
        <taxon>Crocinitomicaceae</taxon>
        <taxon>Lishizhenia</taxon>
    </lineage>
</organism>
<proteinExistence type="predicted"/>
<feature type="domain" description="Peptidase M48" evidence="8">
    <location>
        <begin position="92"/>
        <end position="166"/>
    </location>
</feature>
<evidence type="ECO:0000256" key="6">
    <source>
        <dbReference type="ARBA" id="ARBA00023049"/>
    </source>
</evidence>
<gene>
    <name evidence="9" type="ORF">SAMN05216474_3108</name>
</gene>
<dbReference type="AlphaFoldDB" id="A0A1I7BUV9"/>
<dbReference type="Pfam" id="PF01435">
    <property type="entry name" value="Peptidase_M48"/>
    <property type="match status" value="1"/>
</dbReference>
<keyword evidence="10" id="KW-1185">Reference proteome</keyword>
<dbReference type="InterPro" id="IPR051156">
    <property type="entry name" value="Mito/Outer_Membr_Metalloprot"/>
</dbReference>
<dbReference type="GO" id="GO:0004222">
    <property type="term" value="F:metalloendopeptidase activity"/>
    <property type="evidence" value="ECO:0007669"/>
    <property type="project" value="InterPro"/>
</dbReference>
<keyword evidence="7" id="KW-0732">Signal</keyword>
<reference evidence="9 10" key="1">
    <citation type="submission" date="2016-10" db="EMBL/GenBank/DDBJ databases">
        <authorList>
            <person name="de Groot N.N."/>
        </authorList>
    </citation>
    <scope>NUCLEOTIDE SEQUENCE [LARGE SCALE GENOMIC DNA]</scope>
    <source>
        <strain evidence="9 10">CGMCC 1.7005</strain>
    </source>
</reference>
<evidence type="ECO:0000313" key="10">
    <source>
        <dbReference type="Proteomes" id="UP000236454"/>
    </source>
</evidence>
<keyword evidence="3" id="KW-0479">Metal-binding</keyword>
<dbReference type="EMBL" id="FPAS01000007">
    <property type="protein sequence ID" value="SFT90957.1"/>
    <property type="molecule type" value="Genomic_DNA"/>
</dbReference>
<evidence type="ECO:0000256" key="4">
    <source>
        <dbReference type="ARBA" id="ARBA00022801"/>
    </source>
</evidence>
<keyword evidence="4" id="KW-0378">Hydrolase</keyword>
<evidence type="ECO:0000259" key="8">
    <source>
        <dbReference type="Pfam" id="PF01435"/>
    </source>
</evidence>
<feature type="signal peptide" evidence="7">
    <location>
        <begin position="1"/>
        <end position="18"/>
    </location>
</feature>
<dbReference type="Gene3D" id="3.30.2010.10">
    <property type="entry name" value="Metalloproteases ('zincins'), catalytic domain"/>
    <property type="match status" value="1"/>
</dbReference>
<keyword evidence="6" id="KW-0482">Metalloprotease</keyword>
<evidence type="ECO:0000256" key="2">
    <source>
        <dbReference type="ARBA" id="ARBA00022670"/>
    </source>
</evidence>
<dbReference type="STRING" id="477690.SAMN05216474_3108"/>
<evidence type="ECO:0000256" key="7">
    <source>
        <dbReference type="SAM" id="SignalP"/>
    </source>
</evidence>
<keyword evidence="2 9" id="KW-0645">Protease</keyword>
<dbReference type="Proteomes" id="UP000236454">
    <property type="component" value="Unassembled WGS sequence"/>
</dbReference>
<dbReference type="CDD" id="cd07324">
    <property type="entry name" value="M48C_Oma1-like"/>
    <property type="match status" value="1"/>
</dbReference>
<dbReference type="InterPro" id="IPR001915">
    <property type="entry name" value="Peptidase_M48"/>
</dbReference>
<dbReference type="GO" id="GO:0051603">
    <property type="term" value="P:proteolysis involved in protein catabolic process"/>
    <property type="evidence" value="ECO:0007669"/>
    <property type="project" value="TreeGrafter"/>
</dbReference>
<dbReference type="PANTHER" id="PTHR22726:SF1">
    <property type="entry name" value="METALLOENDOPEPTIDASE OMA1, MITOCHONDRIAL"/>
    <property type="match status" value="1"/>
</dbReference>
<keyword evidence="5" id="KW-0862">Zinc</keyword>
<evidence type="ECO:0000313" key="9">
    <source>
        <dbReference type="EMBL" id="SFT90957.1"/>
    </source>
</evidence>
<dbReference type="PANTHER" id="PTHR22726">
    <property type="entry name" value="METALLOENDOPEPTIDASE OMA1"/>
    <property type="match status" value="1"/>
</dbReference>
<evidence type="ECO:0000256" key="1">
    <source>
        <dbReference type="ARBA" id="ARBA00001947"/>
    </source>
</evidence>
<dbReference type="OrthoDB" id="910748at2"/>
<evidence type="ECO:0000256" key="3">
    <source>
        <dbReference type="ARBA" id="ARBA00022723"/>
    </source>
</evidence>
<dbReference type="GO" id="GO:0046872">
    <property type="term" value="F:metal ion binding"/>
    <property type="evidence" value="ECO:0007669"/>
    <property type="project" value="UniProtKB-KW"/>
</dbReference>
<comment type="cofactor">
    <cofactor evidence="1">
        <name>Zn(2+)</name>
        <dbReference type="ChEBI" id="CHEBI:29105"/>
    </cofactor>
</comment>
<dbReference type="RefSeq" id="WP_090253237.1">
    <property type="nucleotide sequence ID" value="NZ_FPAS01000007.1"/>
</dbReference>
<accession>A0A1I7BUV9</accession>
<dbReference type="GO" id="GO:0016020">
    <property type="term" value="C:membrane"/>
    <property type="evidence" value="ECO:0007669"/>
    <property type="project" value="TreeGrafter"/>
</dbReference>
<evidence type="ECO:0000256" key="5">
    <source>
        <dbReference type="ARBA" id="ARBA00022833"/>
    </source>
</evidence>